<dbReference type="PROSITE" id="PS50110">
    <property type="entry name" value="RESPONSE_REGULATORY"/>
    <property type="match status" value="1"/>
</dbReference>
<keyword evidence="4" id="KW-1185">Reference proteome</keyword>
<proteinExistence type="predicted"/>
<dbReference type="InterPro" id="IPR001789">
    <property type="entry name" value="Sig_transdc_resp-reg_receiver"/>
</dbReference>
<evidence type="ECO:0000256" key="1">
    <source>
        <dbReference type="PROSITE-ProRule" id="PRU00169"/>
    </source>
</evidence>
<dbReference type="AlphaFoldDB" id="A0ABD5YBD9"/>
<feature type="modified residue" description="4-aspartylphosphate" evidence="1">
    <location>
        <position position="56"/>
    </location>
</feature>
<dbReference type="Proteomes" id="UP001596432">
    <property type="component" value="Unassembled WGS sequence"/>
</dbReference>
<name>A0ABD5YBD9_9EURY</name>
<reference evidence="3 4" key="1">
    <citation type="journal article" date="2019" name="Int. J. Syst. Evol. Microbiol.">
        <title>The Global Catalogue of Microorganisms (GCM) 10K type strain sequencing project: providing services to taxonomists for standard genome sequencing and annotation.</title>
        <authorList>
            <consortium name="The Broad Institute Genomics Platform"/>
            <consortium name="The Broad Institute Genome Sequencing Center for Infectious Disease"/>
            <person name="Wu L."/>
            <person name="Ma J."/>
        </authorList>
    </citation>
    <scope>NUCLEOTIDE SEQUENCE [LARGE SCALE GENOMIC DNA]</scope>
    <source>
        <strain evidence="3 4">XZYJT29</strain>
    </source>
</reference>
<dbReference type="RefSeq" id="WP_274322704.1">
    <property type="nucleotide sequence ID" value="NZ_CP118158.1"/>
</dbReference>
<accession>A0ABD5YBD9</accession>
<sequence>MVDDNPGDIRFVEEAFSASQLAPAIHSVKTREEALAFIHRRGEYEDSPELDVVLLDWNLSQTTSGEVLSALQSARPETPVVVMTGTKSEINGAKSELPQVDRYIEKPTVPQRYVDVLKPYLTER</sequence>
<dbReference type="Pfam" id="PF00072">
    <property type="entry name" value="Response_reg"/>
    <property type="match status" value="1"/>
</dbReference>
<keyword evidence="1" id="KW-0597">Phosphoprotein</keyword>
<protein>
    <submittedName>
        <fullName evidence="3">Response regulator</fullName>
    </submittedName>
</protein>
<organism evidence="3 4">
    <name type="scientific">Halosimplex aquaticum</name>
    <dbReference type="NCBI Taxonomy" id="3026162"/>
    <lineage>
        <taxon>Archaea</taxon>
        <taxon>Methanobacteriati</taxon>
        <taxon>Methanobacteriota</taxon>
        <taxon>Stenosarchaea group</taxon>
        <taxon>Halobacteria</taxon>
        <taxon>Halobacteriales</taxon>
        <taxon>Haloarculaceae</taxon>
        <taxon>Halosimplex</taxon>
    </lineage>
</organism>
<feature type="domain" description="Response regulatory" evidence="2">
    <location>
        <begin position="1"/>
        <end position="121"/>
    </location>
</feature>
<dbReference type="InterPro" id="IPR011006">
    <property type="entry name" value="CheY-like_superfamily"/>
</dbReference>
<dbReference type="SUPFAM" id="SSF52172">
    <property type="entry name" value="CheY-like"/>
    <property type="match status" value="1"/>
</dbReference>
<dbReference type="Gene3D" id="3.40.50.2300">
    <property type="match status" value="1"/>
</dbReference>
<dbReference type="InterPro" id="IPR052893">
    <property type="entry name" value="TCS_response_regulator"/>
</dbReference>
<evidence type="ECO:0000259" key="2">
    <source>
        <dbReference type="PROSITE" id="PS50110"/>
    </source>
</evidence>
<dbReference type="EMBL" id="JBHTAS010000001">
    <property type="protein sequence ID" value="MFC7141624.1"/>
    <property type="molecule type" value="Genomic_DNA"/>
</dbReference>
<dbReference type="PANTHER" id="PTHR44520:SF2">
    <property type="entry name" value="RESPONSE REGULATOR RCP1"/>
    <property type="match status" value="1"/>
</dbReference>
<evidence type="ECO:0000313" key="4">
    <source>
        <dbReference type="Proteomes" id="UP001596432"/>
    </source>
</evidence>
<gene>
    <name evidence="3" type="ORF">ACFQMA_17520</name>
</gene>
<dbReference type="PANTHER" id="PTHR44520">
    <property type="entry name" value="RESPONSE REGULATOR RCP1-RELATED"/>
    <property type="match status" value="1"/>
</dbReference>
<comment type="caution">
    <text evidence="3">The sequence shown here is derived from an EMBL/GenBank/DDBJ whole genome shotgun (WGS) entry which is preliminary data.</text>
</comment>
<dbReference type="GeneID" id="78821942"/>
<evidence type="ECO:0000313" key="3">
    <source>
        <dbReference type="EMBL" id="MFC7141624.1"/>
    </source>
</evidence>